<dbReference type="AlphaFoldDB" id="A0A1I6K845"/>
<reference evidence="2 3" key="1">
    <citation type="submission" date="2016-10" db="EMBL/GenBank/DDBJ databases">
        <authorList>
            <person name="de Groot N.N."/>
        </authorList>
    </citation>
    <scope>NUCLEOTIDE SEQUENCE [LARGE SCALE GENOMIC DNA]</scope>
    <source>
        <strain evidence="2 3">CGMCC 1.10457</strain>
    </source>
</reference>
<organism evidence="2 3">
    <name type="scientific">Halomicrobium zhouii</name>
    <dbReference type="NCBI Taxonomy" id="767519"/>
    <lineage>
        <taxon>Archaea</taxon>
        <taxon>Methanobacteriati</taxon>
        <taxon>Methanobacteriota</taxon>
        <taxon>Stenosarchaea group</taxon>
        <taxon>Halobacteria</taxon>
        <taxon>Halobacteriales</taxon>
        <taxon>Haloarculaceae</taxon>
        <taxon>Halomicrobium</taxon>
    </lineage>
</organism>
<feature type="domain" description="DUF7344" evidence="1">
    <location>
        <begin position="7"/>
        <end position="82"/>
    </location>
</feature>
<dbReference type="RefSeq" id="WP_089813294.1">
    <property type="nucleotide sequence ID" value="NZ_FOZK01000001.1"/>
</dbReference>
<proteinExistence type="predicted"/>
<dbReference type="InterPro" id="IPR055768">
    <property type="entry name" value="DUF7344"/>
</dbReference>
<gene>
    <name evidence="2" type="ORF">SAMN05216559_0346</name>
</gene>
<accession>A0A1I6K845</accession>
<dbReference type="OrthoDB" id="174098at2157"/>
<dbReference type="Pfam" id="PF24035">
    <property type="entry name" value="DUF7344"/>
    <property type="match status" value="1"/>
</dbReference>
<keyword evidence="3" id="KW-1185">Reference proteome</keyword>
<evidence type="ECO:0000313" key="2">
    <source>
        <dbReference type="EMBL" id="SFR87376.1"/>
    </source>
</evidence>
<evidence type="ECO:0000313" key="3">
    <source>
        <dbReference type="Proteomes" id="UP000199062"/>
    </source>
</evidence>
<evidence type="ECO:0000259" key="1">
    <source>
        <dbReference type="Pfam" id="PF24035"/>
    </source>
</evidence>
<name>A0A1I6K845_9EURY</name>
<dbReference type="EMBL" id="FOZK01000001">
    <property type="protein sequence ID" value="SFR87376.1"/>
    <property type="molecule type" value="Genomic_DNA"/>
</dbReference>
<sequence>MEGTEVFRALGSADRQILLYELVTTDGPVSEAALARTVAARRHQIPREAVREPTVHRARIRLVHIHLPMLVDMDVVVWDGDEVALTEDACRERLLEAADVIGAWPPDDTLALPFG</sequence>
<dbReference type="Proteomes" id="UP000199062">
    <property type="component" value="Unassembled WGS sequence"/>
</dbReference>
<protein>
    <recommendedName>
        <fullName evidence="1">DUF7344 domain-containing protein</fullName>
    </recommendedName>
</protein>